<evidence type="ECO:0000313" key="1">
    <source>
        <dbReference type="EMBL" id="CSA52269.1"/>
    </source>
</evidence>
<dbReference type="AlphaFoldDB" id="A0A655QE45"/>
<name>A0A655QE45_VIBCL</name>
<dbReference type="EMBL" id="CWOW01000008">
    <property type="protein sequence ID" value="CSA52269.1"/>
    <property type="molecule type" value="Genomic_DNA"/>
</dbReference>
<dbReference type="Proteomes" id="UP000044806">
    <property type="component" value="Unassembled WGS sequence"/>
</dbReference>
<reference evidence="1 2" key="1">
    <citation type="submission" date="2015-07" db="EMBL/GenBank/DDBJ databases">
        <authorList>
            <consortium name="Pathogen Informatics"/>
        </authorList>
    </citation>
    <scope>NUCLEOTIDE SEQUENCE [LARGE SCALE GENOMIC DNA]</scope>
    <source>
        <strain evidence="1 2">A51</strain>
    </source>
</reference>
<protein>
    <submittedName>
        <fullName evidence="1">Uncharacterized protein</fullName>
    </submittedName>
</protein>
<sequence>MVFSWICGLAGLLNCWRSKYFSGLLATISSAFAIAPFMPFAASVSSKLAPSALSSLRRSKLIDSGMVRVNLYPRAAATNARATPVLPLVGSTNSTPGLSLPCFSASQIILAPIRHFTLKLGLRASILASTLPLETLFKRTSGVLPIVSELSS</sequence>
<organism evidence="1 2">
    <name type="scientific">Vibrio cholerae</name>
    <dbReference type="NCBI Taxonomy" id="666"/>
    <lineage>
        <taxon>Bacteria</taxon>
        <taxon>Pseudomonadati</taxon>
        <taxon>Pseudomonadota</taxon>
        <taxon>Gammaproteobacteria</taxon>
        <taxon>Vibrionales</taxon>
        <taxon>Vibrionaceae</taxon>
        <taxon>Vibrio</taxon>
    </lineage>
</organism>
<evidence type="ECO:0000313" key="2">
    <source>
        <dbReference type="Proteomes" id="UP000044806"/>
    </source>
</evidence>
<gene>
    <name evidence="1" type="ORF">ERS013165_01776</name>
</gene>
<proteinExistence type="predicted"/>
<accession>A0A655QE45</accession>